<reference evidence="1" key="1">
    <citation type="journal article" date="2015" name="Nature">
        <title>Complex archaea that bridge the gap between prokaryotes and eukaryotes.</title>
        <authorList>
            <person name="Spang A."/>
            <person name="Saw J.H."/>
            <person name="Jorgensen S.L."/>
            <person name="Zaremba-Niedzwiedzka K."/>
            <person name="Martijn J."/>
            <person name="Lind A.E."/>
            <person name="van Eijk R."/>
            <person name="Schleper C."/>
            <person name="Guy L."/>
            <person name="Ettema T.J."/>
        </authorList>
    </citation>
    <scope>NUCLEOTIDE SEQUENCE</scope>
</reference>
<proteinExistence type="predicted"/>
<dbReference type="EMBL" id="LAZR01018592">
    <property type="protein sequence ID" value="KKL95800.1"/>
    <property type="molecule type" value="Genomic_DNA"/>
</dbReference>
<accession>A0A0F9IQ04</accession>
<sequence>MKIKRKVSLSLKHIDIDSKIKIFLEDLENDIKQVFEDRKKNIGFNKWIYIKSEVGF</sequence>
<evidence type="ECO:0000313" key="1">
    <source>
        <dbReference type="EMBL" id="KKL95800.1"/>
    </source>
</evidence>
<comment type="caution">
    <text evidence="1">The sequence shown here is derived from an EMBL/GenBank/DDBJ whole genome shotgun (WGS) entry which is preliminary data.</text>
</comment>
<dbReference type="AlphaFoldDB" id="A0A0F9IQ04"/>
<name>A0A0F9IQ04_9ZZZZ</name>
<protein>
    <submittedName>
        <fullName evidence="1">Uncharacterized protein</fullName>
    </submittedName>
</protein>
<organism evidence="1">
    <name type="scientific">marine sediment metagenome</name>
    <dbReference type="NCBI Taxonomy" id="412755"/>
    <lineage>
        <taxon>unclassified sequences</taxon>
        <taxon>metagenomes</taxon>
        <taxon>ecological metagenomes</taxon>
    </lineage>
</organism>
<gene>
    <name evidence="1" type="ORF">LCGC14_1850900</name>
</gene>